<protein>
    <submittedName>
        <fullName evidence="1">Uncharacterized protein</fullName>
    </submittedName>
</protein>
<organism evidence="1 2">
    <name type="scientific">Kibdelosporangium aridum</name>
    <dbReference type="NCBI Taxonomy" id="2030"/>
    <lineage>
        <taxon>Bacteria</taxon>
        <taxon>Bacillati</taxon>
        <taxon>Actinomycetota</taxon>
        <taxon>Actinomycetes</taxon>
        <taxon>Pseudonocardiales</taxon>
        <taxon>Pseudonocardiaceae</taxon>
        <taxon>Kibdelosporangium</taxon>
    </lineage>
</organism>
<dbReference type="AlphaFoldDB" id="A0A1Y5XDA6"/>
<accession>A0A1Y5XDA6</accession>
<name>A0A1Y5XDA6_KIBAR</name>
<evidence type="ECO:0000313" key="2">
    <source>
        <dbReference type="Proteomes" id="UP000192674"/>
    </source>
</evidence>
<keyword evidence="2" id="KW-1185">Reference proteome</keyword>
<dbReference type="EMBL" id="FWXV01000002">
    <property type="protein sequence ID" value="SMC87383.1"/>
    <property type="molecule type" value="Genomic_DNA"/>
</dbReference>
<gene>
    <name evidence="1" type="ORF">SAMN05661093_02393</name>
</gene>
<dbReference type="Proteomes" id="UP000192674">
    <property type="component" value="Unassembled WGS sequence"/>
</dbReference>
<proteinExistence type="predicted"/>
<dbReference type="RefSeq" id="WP_033384637.1">
    <property type="nucleotide sequence ID" value="NZ_FWXV01000002.1"/>
</dbReference>
<sequence length="105" mass="11541">MTWVWIAGAVLLLGAGALVPALLSRQKHSNNDEAIAARAKHNQLGLHVEVLPSTDDDRVAALFQQARERWITAGGVLAKARTEEEYRLAERICTEGLALIKEAER</sequence>
<evidence type="ECO:0000313" key="1">
    <source>
        <dbReference type="EMBL" id="SMC87383.1"/>
    </source>
</evidence>
<reference evidence="1 2" key="1">
    <citation type="submission" date="2017-04" db="EMBL/GenBank/DDBJ databases">
        <authorList>
            <person name="Afonso C.L."/>
            <person name="Miller P.J."/>
            <person name="Scott M.A."/>
            <person name="Spackman E."/>
            <person name="Goraichik I."/>
            <person name="Dimitrov K.M."/>
            <person name="Suarez D.L."/>
            <person name="Swayne D.E."/>
        </authorList>
    </citation>
    <scope>NUCLEOTIDE SEQUENCE [LARGE SCALE GENOMIC DNA]</scope>
    <source>
        <strain evidence="1 2">DSM 43828</strain>
    </source>
</reference>
<dbReference type="OrthoDB" id="3701195at2"/>